<evidence type="ECO:0000313" key="5">
    <source>
        <dbReference type="EMBL" id="GAA1216725.1"/>
    </source>
</evidence>
<gene>
    <name evidence="5" type="ORF">GCM10009655_15050</name>
</gene>
<evidence type="ECO:0000259" key="4">
    <source>
        <dbReference type="SMART" id="SM00479"/>
    </source>
</evidence>
<dbReference type="PANTHER" id="PTHR30231:SF4">
    <property type="entry name" value="PROTEIN NEN2"/>
    <property type="match status" value="1"/>
</dbReference>
<comment type="caution">
    <text evidence="5">The sequence shown here is derived from an EMBL/GenBank/DDBJ whole genome shotgun (WGS) entry which is preliminary data.</text>
</comment>
<dbReference type="PANTHER" id="PTHR30231">
    <property type="entry name" value="DNA POLYMERASE III SUBUNIT EPSILON"/>
    <property type="match status" value="1"/>
</dbReference>
<accession>A0ABN1VPS1</accession>
<proteinExistence type="predicted"/>
<keyword evidence="6" id="KW-1185">Reference proteome</keyword>
<keyword evidence="3" id="KW-0269">Exonuclease</keyword>
<dbReference type="SUPFAM" id="SSF53098">
    <property type="entry name" value="Ribonuclease H-like"/>
    <property type="match status" value="1"/>
</dbReference>
<name>A0ABN1VPS1_9MICO</name>
<dbReference type="InterPro" id="IPR036420">
    <property type="entry name" value="BRCT_dom_sf"/>
</dbReference>
<dbReference type="InterPro" id="IPR013520">
    <property type="entry name" value="Ribonucl_H"/>
</dbReference>
<dbReference type="InterPro" id="IPR012337">
    <property type="entry name" value="RNaseH-like_sf"/>
</dbReference>
<dbReference type="InterPro" id="IPR036397">
    <property type="entry name" value="RNaseH_sf"/>
</dbReference>
<protein>
    <recommendedName>
        <fullName evidence="4">Exonuclease domain-containing protein</fullName>
    </recommendedName>
</protein>
<dbReference type="Gene3D" id="3.40.50.10190">
    <property type="entry name" value="BRCT domain"/>
    <property type="match status" value="1"/>
</dbReference>
<evidence type="ECO:0000256" key="1">
    <source>
        <dbReference type="ARBA" id="ARBA00022722"/>
    </source>
</evidence>
<dbReference type="Gene3D" id="3.30.420.10">
    <property type="entry name" value="Ribonuclease H-like superfamily/Ribonuclease H"/>
    <property type="match status" value="1"/>
</dbReference>
<dbReference type="EMBL" id="BAAAKW010000028">
    <property type="protein sequence ID" value="GAA1216725.1"/>
    <property type="molecule type" value="Genomic_DNA"/>
</dbReference>
<evidence type="ECO:0000256" key="3">
    <source>
        <dbReference type="ARBA" id="ARBA00022839"/>
    </source>
</evidence>
<organism evidence="5 6">
    <name type="scientific">Rhodoglobus aureus</name>
    <dbReference type="NCBI Taxonomy" id="191497"/>
    <lineage>
        <taxon>Bacteria</taxon>
        <taxon>Bacillati</taxon>
        <taxon>Actinomycetota</taxon>
        <taxon>Actinomycetes</taxon>
        <taxon>Micrococcales</taxon>
        <taxon>Microbacteriaceae</taxon>
        <taxon>Rhodoglobus</taxon>
    </lineage>
</organism>
<keyword evidence="1" id="KW-0540">Nuclease</keyword>
<evidence type="ECO:0000256" key="2">
    <source>
        <dbReference type="ARBA" id="ARBA00022801"/>
    </source>
</evidence>
<dbReference type="SUPFAM" id="SSF52113">
    <property type="entry name" value="BRCT domain"/>
    <property type="match status" value="1"/>
</dbReference>
<dbReference type="Pfam" id="PF00929">
    <property type="entry name" value="RNase_T"/>
    <property type="match status" value="1"/>
</dbReference>
<dbReference type="SMART" id="SM00479">
    <property type="entry name" value="EXOIII"/>
    <property type="match status" value="1"/>
</dbReference>
<reference evidence="5 6" key="1">
    <citation type="journal article" date="2019" name="Int. J. Syst. Evol. Microbiol.">
        <title>The Global Catalogue of Microorganisms (GCM) 10K type strain sequencing project: providing services to taxonomists for standard genome sequencing and annotation.</title>
        <authorList>
            <consortium name="The Broad Institute Genomics Platform"/>
            <consortium name="The Broad Institute Genome Sequencing Center for Infectious Disease"/>
            <person name="Wu L."/>
            <person name="Ma J."/>
        </authorList>
    </citation>
    <scope>NUCLEOTIDE SEQUENCE [LARGE SCALE GENOMIC DNA]</scope>
    <source>
        <strain evidence="5 6">JCM 12762</strain>
    </source>
</reference>
<dbReference type="InterPro" id="IPR006054">
    <property type="entry name" value="DnaQ"/>
</dbReference>
<dbReference type="Proteomes" id="UP001500943">
    <property type="component" value="Unassembled WGS sequence"/>
</dbReference>
<feature type="domain" description="Exonuclease" evidence="4">
    <location>
        <begin position="5"/>
        <end position="171"/>
    </location>
</feature>
<keyword evidence="2" id="KW-0378">Hydrolase</keyword>
<sequence>MAGPGFAVIDFETTGLFAGGHDRVIEIAVVHVDADGAVEGRWETLVNPERDLGPQRIHQIRASDVVDAPTFSQIAAQLVELLAGRVLVAHNASFDVKFLVAELERTASWFSSDFVSLCTMQLAREYLPGAGRALADCCAALDIQLDDAHRASADAFATAQLLAAYIQSVDQHELWQAHLESALEHSWPVLASGNREWMPRPPFSEVTASSFLQRITEKMPEYAGPAECLDYLALLDLCLLDRHFSVHETRELVALAEELGISRATCELLHLDYFNQLTRTAWDDGILTDDETADLVHVGDLLDIPTTTIAGALESAALASVPHGSSAAFREGETDSNQGFALSPGDFIVLTGEMSRPRSEIAEEIVGLGYTPWDAVTKKVRLLVAADPDSLSGKARKARDYGIPVVDEAGLERLLR</sequence>
<dbReference type="RefSeq" id="WP_343924616.1">
    <property type="nucleotide sequence ID" value="NZ_BAAAKW010000028.1"/>
</dbReference>
<dbReference type="CDD" id="cd06127">
    <property type="entry name" value="DEDDh"/>
    <property type="match status" value="1"/>
</dbReference>
<dbReference type="NCBIfam" id="TIGR00573">
    <property type="entry name" value="dnaq"/>
    <property type="match status" value="1"/>
</dbReference>
<evidence type="ECO:0000313" key="6">
    <source>
        <dbReference type="Proteomes" id="UP001500943"/>
    </source>
</evidence>